<dbReference type="GO" id="GO:0016791">
    <property type="term" value="F:phosphatase activity"/>
    <property type="evidence" value="ECO:0007669"/>
    <property type="project" value="TreeGrafter"/>
</dbReference>
<evidence type="ECO:0000256" key="7">
    <source>
        <dbReference type="SAM" id="Phobius"/>
    </source>
</evidence>
<keyword evidence="5 7" id="KW-1133">Transmembrane helix</keyword>
<dbReference type="GO" id="GO:0016020">
    <property type="term" value="C:membrane"/>
    <property type="evidence" value="ECO:0007669"/>
    <property type="project" value="UniProtKB-SubCell"/>
</dbReference>
<feature type="domain" description="Phospholipid/glycerol acyltransferase" evidence="8">
    <location>
        <begin position="342"/>
        <end position="445"/>
    </location>
</feature>
<proteinExistence type="inferred from homology"/>
<evidence type="ECO:0000256" key="5">
    <source>
        <dbReference type="ARBA" id="ARBA00022989"/>
    </source>
</evidence>
<dbReference type="Pfam" id="PF01553">
    <property type="entry name" value="Acyltransferase"/>
    <property type="match status" value="1"/>
</dbReference>
<reference evidence="9 10" key="1">
    <citation type="submission" date="2020-08" db="EMBL/GenBank/DDBJ databases">
        <title>Plant Genome Project.</title>
        <authorList>
            <person name="Zhang R.-G."/>
        </authorList>
    </citation>
    <scope>NUCLEOTIDE SEQUENCE [LARGE SCALE GENOMIC DNA]</scope>
    <source>
        <tissue evidence="9">Rhizome</tissue>
    </source>
</reference>
<keyword evidence="3" id="KW-0808">Transferase</keyword>
<evidence type="ECO:0000313" key="10">
    <source>
        <dbReference type="Proteomes" id="UP000734854"/>
    </source>
</evidence>
<dbReference type="InterPro" id="IPR002123">
    <property type="entry name" value="Plipid/glycerol_acylTrfase"/>
</dbReference>
<evidence type="ECO:0000256" key="1">
    <source>
        <dbReference type="ARBA" id="ARBA00004141"/>
    </source>
</evidence>
<gene>
    <name evidence="9" type="ORF">ZIOFF_037312</name>
</gene>
<evidence type="ECO:0000256" key="4">
    <source>
        <dbReference type="ARBA" id="ARBA00022692"/>
    </source>
</evidence>
<comment type="caution">
    <text evidence="9">The sequence shown here is derived from an EMBL/GenBank/DDBJ whole genome shotgun (WGS) entry which is preliminary data.</text>
</comment>
<dbReference type="GO" id="GO:0010143">
    <property type="term" value="P:cutin biosynthetic process"/>
    <property type="evidence" value="ECO:0007669"/>
    <property type="project" value="TreeGrafter"/>
</dbReference>
<dbReference type="Pfam" id="PF23270">
    <property type="entry name" value="HAD_RAM2_N"/>
    <property type="match status" value="1"/>
</dbReference>
<evidence type="ECO:0000256" key="2">
    <source>
        <dbReference type="ARBA" id="ARBA00007937"/>
    </source>
</evidence>
<dbReference type="SUPFAM" id="SSF69593">
    <property type="entry name" value="Glycerol-3-phosphate (1)-acyltransferase"/>
    <property type="match status" value="1"/>
</dbReference>
<organism evidence="9 10">
    <name type="scientific">Zingiber officinale</name>
    <name type="common">Ginger</name>
    <name type="synonym">Amomum zingiber</name>
    <dbReference type="NCBI Taxonomy" id="94328"/>
    <lineage>
        <taxon>Eukaryota</taxon>
        <taxon>Viridiplantae</taxon>
        <taxon>Streptophyta</taxon>
        <taxon>Embryophyta</taxon>
        <taxon>Tracheophyta</taxon>
        <taxon>Spermatophyta</taxon>
        <taxon>Magnoliopsida</taxon>
        <taxon>Liliopsida</taxon>
        <taxon>Zingiberales</taxon>
        <taxon>Zingiberaceae</taxon>
        <taxon>Zingiber</taxon>
    </lineage>
</organism>
<feature type="transmembrane region" description="Helical" evidence="7">
    <location>
        <begin position="278"/>
        <end position="302"/>
    </location>
</feature>
<dbReference type="EMBL" id="JACMSC010000010">
    <property type="protein sequence ID" value="KAG6504964.1"/>
    <property type="molecule type" value="Genomic_DNA"/>
</dbReference>
<dbReference type="PANTHER" id="PTHR15486">
    <property type="entry name" value="ANCIENT UBIQUITOUS PROTEIN"/>
    <property type="match status" value="1"/>
</dbReference>
<keyword evidence="6 7" id="KW-0472">Membrane</keyword>
<evidence type="ECO:0000256" key="6">
    <source>
        <dbReference type="ARBA" id="ARBA00023136"/>
    </source>
</evidence>
<evidence type="ECO:0000313" key="9">
    <source>
        <dbReference type="EMBL" id="KAG6504964.1"/>
    </source>
</evidence>
<dbReference type="SMART" id="SM00563">
    <property type="entry name" value="PlsC"/>
    <property type="match status" value="1"/>
</dbReference>
<dbReference type="InterPro" id="IPR056462">
    <property type="entry name" value="HAD_RAM2/GPAT1-8"/>
</dbReference>
<dbReference type="Proteomes" id="UP000734854">
    <property type="component" value="Unassembled WGS sequence"/>
</dbReference>
<dbReference type="GO" id="GO:0090447">
    <property type="term" value="F:glycerol-3-phosphate 2-O-acyltransferase activity"/>
    <property type="evidence" value="ECO:0007669"/>
    <property type="project" value="TreeGrafter"/>
</dbReference>
<evidence type="ECO:0000256" key="3">
    <source>
        <dbReference type="ARBA" id="ARBA00022679"/>
    </source>
</evidence>
<name>A0A8J5GJE1_ZINOF</name>
<keyword evidence="10" id="KW-1185">Reference proteome</keyword>
<comment type="similarity">
    <text evidence="2">Belongs to the GPAT/DAPAT family.</text>
</comment>
<feature type="transmembrane region" description="Helical" evidence="7">
    <location>
        <begin position="308"/>
        <end position="324"/>
    </location>
</feature>
<protein>
    <recommendedName>
        <fullName evidence="8">Phospholipid/glycerol acyltransferase domain-containing protein</fullName>
    </recommendedName>
</protein>
<sequence>MVTMAFFESFLELFSSHRCRRENPHRGDRRQSKPPQAIGYNRHAALSHLEGKTLVVDVEGALLRSSSTFPYFMLVAVESGSLLRGLLLLLLHPLVHFLRRDAALRVMVLLCFAGIREAEFRAGRAVLPKRLLADVGKEVWEAARRARRKVCVSAMPRAMVEATAKEYLGADVVVGRELSVFRGYYTGLMQEEADDHRSLDEILTGASAGAGEELDEGNVVGFRSHNKYSPPHRFFSYCKEILIVTEAEKKHWQALPREDYPKPLIFHDGRLAFQPTPLATLAMLLWLPFAIFLTVFRIFAFVTLPPELALLIGASSGMFIRVIRSPQESGVVVKDDDKAHGKLYVCNHRTLLDPCYISSVLLNNMVVATVYSVSRVSEVLSPIKTIKLTREKERDREEMARLLRRGEDLVVCPEGTTCREPYMLRFSPLFVELADEVFPVALTVGGRMFYGTTAAGAKWLDSFYFLMNPRPEYRVEFLPKMSLSLAGEDRCKVANRVQREIAAALGYQCTMLTRRDKYMLLAGNEGSVKSSK</sequence>
<keyword evidence="4 7" id="KW-0812">Transmembrane</keyword>
<accession>A0A8J5GJE1</accession>
<evidence type="ECO:0000259" key="8">
    <source>
        <dbReference type="SMART" id="SM00563"/>
    </source>
</evidence>
<dbReference type="AlphaFoldDB" id="A0A8J5GJE1"/>
<comment type="subcellular location">
    <subcellularLocation>
        <location evidence="1">Membrane</location>
        <topology evidence="1">Multi-pass membrane protein</topology>
    </subcellularLocation>
</comment>
<dbReference type="PANTHER" id="PTHR15486:SF62">
    <property type="entry name" value="GLYCEROL-3-PHOSPHATE ACYLTRANSFERASE 2-RELATED"/>
    <property type="match status" value="1"/>
</dbReference>